<reference evidence="1" key="1">
    <citation type="submission" date="2014-05" db="EMBL/GenBank/DDBJ databases">
        <authorList>
            <person name="Chronopoulou M."/>
        </authorList>
    </citation>
    <scope>NUCLEOTIDE SEQUENCE</scope>
    <source>
        <tissue evidence="1">Whole organism</tissue>
    </source>
</reference>
<dbReference type="AlphaFoldDB" id="A0A0K2UKD7"/>
<organism evidence="1">
    <name type="scientific">Lepeophtheirus salmonis</name>
    <name type="common">Salmon louse</name>
    <name type="synonym">Caligus salmonis</name>
    <dbReference type="NCBI Taxonomy" id="72036"/>
    <lineage>
        <taxon>Eukaryota</taxon>
        <taxon>Metazoa</taxon>
        <taxon>Ecdysozoa</taxon>
        <taxon>Arthropoda</taxon>
        <taxon>Crustacea</taxon>
        <taxon>Multicrustacea</taxon>
        <taxon>Hexanauplia</taxon>
        <taxon>Copepoda</taxon>
        <taxon>Siphonostomatoida</taxon>
        <taxon>Caligidae</taxon>
        <taxon>Lepeophtheirus</taxon>
    </lineage>
</organism>
<dbReference type="EMBL" id="HACA01021337">
    <property type="protein sequence ID" value="CDW38698.1"/>
    <property type="molecule type" value="Transcribed_RNA"/>
</dbReference>
<protein>
    <submittedName>
        <fullName evidence="1">Uncharacterized protein</fullName>
    </submittedName>
</protein>
<sequence>CWISPRTDFLIPSQSFFYWSDIFTIQRSYGPIHLPFSATVFTIYIDIFHS</sequence>
<evidence type="ECO:0000313" key="1">
    <source>
        <dbReference type="EMBL" id="CDW38698.1"/>
    </source>
</evidence>
<feature type="non-terminal residue" evidence="1">
    <location>
        <position position="1"/>
    </location>
</feature>
<accession>A0A0K2UKD7</accession>
<name>A0A0K2UKD7_LEPSM</name>
<proteinExistence type="predicted"/>